<comment type="catalytic activity">
    <reaction evidence="1">
        <text>O-phospho-L-seryl-[protein] + H2O = L-seryl-[protein] + phosphate</text>
        <dbReference type="Rhea" id="RHEA:20629"/>
        <dbReference type="Rhea" id="RHEA-COMP:9863"/>
        <dbReference type="Rhea" id="RHEA-COMP:11604"/>
        <dbReference type="ChEBI" id="CHEBI:15377"/>
        <dbReference type="ChEBI" id="CHEBI:29999"/>
        <dbReference type="ChEBI" id="CHEBI:43474"/>
        <dbReference type="ChEBI" id="CHEBI:83421"/>
        <dbReference type="EC" id="3.1.3.16"/>
    </reaction>
</comment>
<protein>
    <recommendedName>
        <fullName evidence="1">Protein phosphatase</fullName>
        <ecNumber evidence="1">3.1.3.16</ecNumber>
    </recommendedName>
</protein>
<dbReference type="GO" id="GO:0004722">
    <property type="term" value="F:protein serine/threonine phosphatase activity"/>
    <property type="evidence" value="ECO:0007669"/>
    <property type="project" value="UniProtKB-EC"/>
</dbReference>
<organism evidence="4 5">
    <name type="scientific">Chrysochromulina tobinii</name>
    <dbReference type="NCBI Taxonomy" id="1460289"/>
    <lineage>
        <taxon>Eukaryota</taxon>
        <taxon>Haptista</taxon>
        <taxon>Haptophyta</taxon>
        <taxon>Prymnesiophyceae</taxon>
        <taxon>Prymnesiales</taxon>
        <taxon>Chrysochromulinaceae</taxon>
        <taxon>Chrysochromulina</taxon>
    </lineage>
</organism>
<dbReference type="InterPro" id="IPR036457">
    <property type="entry name" value="PPM-type-like_dom_sf"/>
</dbReference>
<keyword evidence="1" id="KW-0479">Metal-binding</keyword>
<keyword evidence="5" id="KW-1185">Reference proteome</keyword>
<accession>A0A0M0K1W4</accession>
<gene>
    <name evidence="4" type="ORF">Ctob_013748</name>
</gene>
<keyword evidence="1" id="KW-0904">Protein phosphatase</keyword>
<keyword evidence="2" id="KW-0732">Signal</keyword>
<comment type="similarity">
    <text evidence="1">Belongs to the PP2C family.</text>
</comment>
<comment type="cofactor">
    <cofactor evidence="1">
        <name>Mn(2+)</name>
        <dbReference type="ChEBI" id="CHEBI:29035"/>
    </cofactor>
</comment>
<dbReference type="Gene3D" id="2.60.200.20">
    <property type="match status" value="1"/>
</dbReference>
<dbReference type="PANTHER" id="PTHR12320">
    <property type="entry name" value="PROTEIN PHOSPHATASE 2C"/>
    <property type="match status" value="1"/>
</dbReference>
<dbReference type="EC" id="3.1.3.16" evidence="1"/>
<feature type="chain" id="PRO_5005602303" description="Protein phosphatase" evidence="2">
    <location>
        <begin position="23"/>
        <end position="456"/>
    </location>
</feature>
<dbReference type="PANTHER" id="PTHR12320:SF1">
    <property type="entry name" value="PROTEIN PHOSPHATASE PTC7 HOMOLOG"/>
    <property type="match status" value="1"/>
</dbReference>
<keyword evidence="1" id="KW-0464">Manganese</keyword>
<comment type="caution">
    <text evidence="4">The sequence shown here is derived from an EMBL/GenBank/DDBJ whole genome shotgun (WGS) entry which is preliminary data.</text>
</comment>
<proteinExistence type="inferred from homology"/>
<feature type="signal peptide" evidence="2">
    <location>
        <begin position="1"/>
        <end position="22"/>
    </location>
</feature>
<dbReference type="AlphaFoldDB" id="A0A0M0K1W4"/>
<evidence type="ECO:0000259" key="3">
    <source>
        <dbReference type="PROSITE" id="PS51746"/>
    </source>
</evidence>
<evidence type="ECO:0000313" key="4">
    <source>
        <dbReference type="EMBL" id="KOO32871.1"/>
    </source>
</evidence>
<dbReference type="PROSITE" id="PS51746">
    <property type="entry name" value="PPM_2"/>
    <property type="match status" value="1"/>
</dbReference>
<comment type="catalytic activity">
    <reaction evidence="1">
        <text>O-phospho-L-threonyl-[protein] + H2O = L-threonyl-[protein] + phosphate</text>
        <dbReference type="Rhea" id="RHEA:47004"/>
        <dbReference type="Rhea" id="RHEA-COMP:11060"/>
        <dbReference type="Rhea" id="RHEA-COMP:11605"/>
        <dbReference type="ChEBI" id="CHEBI:15377"/>
        <dbReference type="ChEBI" id="CHEBI:30013"/>
        <dbReference type="ChEBI" id="CHEBI:43474"/>
        <dbReference type="ChEBI" id="CHEBI:61977"/>
        <dbReference type="EC" id="3.1.3.16"/>
    </reaction>
</comment>
<dbReference type="OrthoDB" id="60843at2759"/>
<keyword evidence="1" id="KW-0460">Magnesium</keyword>
<dbReference type="Proteomes" id="UP000037460">
    <property type="component" value="Unassembled WGS sequence"/>
</dbReference>
<dbReference type="GO" id="GO:0046872">
    <property type="term" value="F:metal ion binding"/>
    <property type="evidence" value="ECO:0007669"/>
    <property type="project" value="UniProtKB-UniRule"/>
</dbReference>
<comment type="cofactor">
    <cofactor evidence="1">
        <name>Mg(2+)</name>
        <dbReference type="ChEBI" id="CHEBI:18420"/>
    </cofactor>
</comment>
<evidence type="ECO:0000256" key="2">
    <source>
        <dbReference type="SAM" id="SignalP"/>
    </source>
</evidence>
<sequence length="456" mass="48748">MDARPQRLLLPMLLLIIPGASSLHVVFGAHNIPHPEKAGKGGEDAFFFDDRLGIFGIADGVGGSARNGIDPGLFSREVLRRCHMSALHLIPTRAAFPGPTLVDALQIASEAPLPMGGSTTLVLGQLEASTQTLRLLNLGDSGALVLRPSMREFGPDKAEVLFPRCVLRSQDQNKGFNYPFQASAKNFRSVNKELDELTTRVRVGDIVIAATDGVLDNLFDLELQACVSEQMRVLSGADPVAAQNSVNLLAVSIAKRAMAIGMRKNDPAVKTPFTVAAAEEGKPFQGGKIDDVTIVCGVVGGAAYDSSGRTTRPYTIGAGEEQVLGRYDMASQNPYVSRQQCIVRTATNGTATLVSIGKKPTGWRASAGDAWLWLEKDDSRLVTHGSQVSLDVQNPEGVIFSVEQEGLMQPQQHGYGAPPAFATAQLNSAERTSLYDAPASRAYAVERGYGARYLQG</sequence>
<keyword evidence="1" id="KW-0378">Hydrolase</keyword>
<dbReference type="SUPFAM" id="SSF81606">
    <property type="entry name" value="PP2C-like"/>
    <property type="match status" value="1"/>
</dbReference>
<name>A0A0M0K1W4_9EUKA</name>
<feature type="domain" description="PPM-type phosphatase" evidence="3">
    <location>
        <begin position="29"/>
        <end position="299"/>
    </location>
</feature>
<dbReference type="InterPro" id="IPR039123">
    <property type="entry name" value="PPTC7"/>
</dbReference>
<dbReference type="EMBL" id="JWZX01001662">
    <property type="protein sequence ID" value="KOO32871.1"/>
    <property type="molecule type" value="Genomic_DNA"/>
</dbReference>
<dbReference type="InterPro" id="IPR001932">
    <property type="entry name" value="PPM-type_phosphatase-like_dom"/>
</dbReference>
<evidence type="ECO:0000256" key="1">
    <source>
        <dbReference type="RuleBase" id="RU366020"/>
    </source>
</evidence>
<reference evidence="5" key="1">
    <citation type="journal article" date="2015" name="PLoS Genet.">
        <title>Genome Sequence and Transcriptome Analyses of Chrysochromulina tobin: Metabolic Tools for Enhanced Algal Fitness in the Prominent Order Prymnesiales (Haptophyceae).</title>
        <authorList>
            <person name="Hovde B.T."/>
            <person name="Deodato C.R."/>
            <person name="Hunsperger H.M."/>
            <person name="Ryken S.A."/>
            <person name="Yost W."/>
            <person name="Jha R.K."/>
            <person name="Patterson J."/>
            <person name="Monnat R.J. Jr."/>
            <person name="Barlow S.B."/>
            <person name="Starkenburg S.R."/>
            <person name="Cattolico R.A."/>
        </authorList>
    </citation>
    <scope>NUCLEOTIDE SEQUENCE</scope>
    <source>
        <strain evidence="5">CCMP291</strain>
    </source>
</reference>
<evidence type="ECO:0000313" key="5">
    <source>
        <dbReference type="Proteomes" id="UP000037460"/>
    </source>
</evidence>
<dbReference type="Gene3D" id="3.60.40.10">
    <property type="entry name" value="PPM-type phosphatase domain"/>
    <property type="match status" value="1"/>
</dbReference>